<accession>A0A1C0A5Y5</accession>
<keyword evidence="4" id="KW-1185">Reference proteome</keyword>
<evidence type="ECO:0000313" key="4">
    <source>
        <dbReference type="Proteomes" id="UP000093514"/>
    </source>
</evidence>
<reference evidence="3 4" key="2">
    <citation type="submission" date="2016-08" db="EMBL/GenBank/DDBJ databases">
        <title>Orenia metallireducens sp. nov. strain Z6, a Novel Metal-reducing Firmicute from the Deep Subsurface.</title>
        <authorList>
            <person name="Maxim B.I."/>
            <person name="Kenneth K."/>
            <person name="Flynn T.M."/>
            <person name="Oloughlin E.J."/>
            <person name="Locke R.A."/>
            <person name="Weber J.R."/>
            <person name="Egan S.M."/>
            <person name="Mackie R.I."/>
            <person name="Cann I.K."/>
        </authorList>
    </citation>
    <scope>NUCLEOTIDE SEQUENCE [LARGE SCALE GENOMIC DNA]</scope>
    <source>
        <strain evidence="3 4">Z6</strain>
    </source>
</reference>
<gene>
    <name evidence="3" type="ORF">U472_14280</name>
</gene>
<sequence>MPIITMEGPELTKEQKAKLIAEFTNKASEITEIPERAFSVLIKENPAENVGVAGKQLSEMKE</sequence>
<dbReference type="OrthoDB" id="9804803at2"/>
<dbReference type="Proteomes" id="UP000093514">
    <property type="component" value="Unassembled WGS sequence"/>
</dbReference>
<dbReference type="SUPFAM" id="SSF55331">
    <property type="entry name" value="Tautomerase/MIF"/>
    <property type="match status" value="1"/>
</dbReference>
<dbReference type="RefSeq" id="WP_068719418.1">
    <property type="nucleotide sequence ID" value="NZ_LWDV01000010.1"/>
</dbReference>
<dbReference type="Pfam" id="PF01361">
    <property type="entry name" value="Tautomerase"/>
    <property type="match status" value="1"/>
</dbReference>
<reference evidence="4" key="1">
    <citation type="submission" date="2016-07" db="EMBL/GenBank/DDBJ databases">
        <authorList>
            <person name="Florea S."/>
            <person name="Webb J.S."/>
            <person name="Jaromczyk J."/>
            <person name="Schardl C.L."/>
        </authorList>
    </citation>
    <scope>NUCLEOTIDE SEQUENCE [LARGE SCALE GENOMIC DNA]</scope>
    <source>
        <strain evidence="4">Z6</strain>
    </source>
</reference>
<name>A0A1C0A5Y5_9FIRM</name>
<dbReference type="EMBL" id="LWDV01000010">
    <property type="protein sequence ID" value="OCL25506.1"/>
    <property type="molecule type" value="Genomic_DNA"/>
</dbReference>
<dbReference type="GO" id="GO:0016853">
    <property type="term" value="F:isomerase activity"/>
    <property type="evidence" value="ECO:0007669"/>
    <property type="project" value="UniProtKB-KW"/>
</dbReference>
<protein>
    <submittedName>
        <fullName evidence="3">4-oxalocrotonate tautomerase</fullName>
    </submittedName>
</protein>
<dbReference type="AlphaFoldDB" id="A0A1C0A5Y5"/>
<dbReference type="Gene3D" id="3.30.429.10">
    <property type="entry name" value="Macrophage Migration Inhibitory Factor"/>
    <property type="match status" value="1"/>
</dbReference>
<dbReference type="InterPro" id="IPR014347">
    <property type="entry name" value="Tautomerase/MIF_sf"/>
</dbReference>
<dbReference type="NCBIfam" id="NF041920">
    <property type="entry name" value="DmpI"/>
    <property type="match status" value="1"/>
</dbReference>
<comment type="caution">
    <text evidence="3">The sequence shown here is derived from an EMBL/GenBank/DDBJ whole genome shotgun (WGS) entry which is preliminary data.</text>
</comment>
<keyword evidence="1" id="KW-0413">Isomerase</keyword>
<dbReference type="InterPro" id="IPR004370">
    <property type="entry name" value="4-OT-like_dom"/>
</dbReference>
<evidence type="ECO:0000259" key="2">
    <source>
        <dbReference type="Pfam" id="PF01361"/>
    </source>
</evidence>
<feature type="domain" description="4-oxalocrotonate tautomerase-like" evidence="2">
    <location>
        <begin position="2"/>
        <end position="58"/>
    </location>
</feature>
<organism evidence="3 4">
    <name type="scientific">Orenia metallireducens</name>
    <dbReference type="NCBI Taxonomy" id="1413210"/>
    <lineage>
        <taxon>Bacteria</taxon>
        <taxon>Bacillati</taxon>
        <taxon>Bacillota</taxon>
        <taxon>Clostridia</taxon>
        <taxon>Halanaerobiales</taxon>
        <taxon>Halobacteroidaceae</taxon>
        <taxon>Orenia</taxon>
    </lineage>
</organism>
<proteinExistence type="predicted"/>
<evidence type="ECO:0000256" key="1">
    <source>
        <dbReference type="ARBA" id="ARBA00023235"/>
    </source>
</evidence>
<evidence type="ECO:0000313" key="3">
    <source>
        <dbReference type="EMBL" id="OCL25506.1"/>
    </source>
</evidence>